<dbReference type="EMBL" id="CYRY02030053">
    <property type="protein sequence ID" value="VCX04321.1"/>
    <property type="molecule type" value="Genomic_DNA"/>
</dbReference>
<accession>A0A9X9Q3V6</accession>
<protein>
    <submittedName>
        <fullName evidence="2">Uncharacterized protein</fullName>
    </submittedName>
</protein>
<gene>
    <name evidence="2" type="ORF">BN2614_LOCUS3</name>
</gene>
<organism evidence="2 3">
    <name type="scientific">Gulo gulo</name>
    <name type="common">Wolverine</name>
    <name type="synonym">Gluton</name>
    <dbReference type="NCBI Taxonomy" id="48420"/>
    <lineage>
        <taxon>Eukaryota</taxon>
        <taxon>Metazoa</taxon>
        <taxon>Chordata</taxon>
        <taxon>Craniata</taxon>
        <taxon>Vertebrata</taxon>
        <taxon>Euteleostomi</taxon>
        <taxon>Mammalia</taxon>
        <taxon>Eutheria</taxon>
        <taxon>Laurasiatheria</taxon>
        <taxon>Carnivora</taxon>
        <taxon>Caniformia</taxon>
        <taxon>Musteloidea</taxon>
        <taxon>Mustelidae</taxon>
        <taxon>Guloninae</taxon>
        <taxon>Gulo</taxon>
    </lineage>
</organism>
<keyword evidence="3" id="KW-1185">Reference proteome</keyword>
<feature type="non-terminal residue" evidence="2">
    <location>
        <position position="1"/>
    </location>
</feature>
<evidence type="ECO:0000256" key="1">
    <source>
        <dbReference type="SAM" id="MobiDB-lite"/>
    </source>
</evidence>
<dbReference type="Proteomes" id="UP000269945">
    <property type="component" value="Unassembled WGS sequence"/>
</dbReference>
<dbReference type="AlphaFoldDB" id="A0A9X9Q3V6"/>
<evidence type="ECO:0000313" key="3">
    <source>
        <dbReference type="Proteomes" id="UP000269945"/>
    </source>
</evidence>
<comment type="caution">
    <text evidence="2">The sequence shown here is derived from an EMBL/GenBank/DDBJ whole genome shotgun (WGS) entry which is preliminary data.</text>
</comment>
<feature type="region of interest" description="Disordered" evidence="1">
    <location>
        <begin position="1"/>
        <end position="45"/>
    </location>
</feature>
<reference evidence="2 3" key="1">
    <citation type="submission" date="2018-10" db="EMBL/GenBank/DDBJ databases">
        <authorList>
            <person name="Ekblom R."/>
            <person name="Jareborg N."/>
        </authorList>
    </citation>
    <scope>NUCLEOTIDE SEQUENCE [LARGE SCALE GENOMIC DNA]</scope>
    <source>
        <tissue evidence="2">Muscle</tissue>
    </source>
</reference>
<name>A0A9X9Q3V6_GULGU</name>
<evidence type="ECO:0000313" key="2">
    <source>
        <dbReference type="EMBL" id="VCX04321.1"/>
    </source>
</evidence>
<proteinExistence type="predicted"/>
<sequence length="45" mass="4548">GPCSPAASQKRCGQPAWVRRGEPGGWALRGEGCTGGHLTSGQVSP</sequence>